<keyword evidence="1" id="KW-1133">Transmembrane helix</keyword>
<evidence type="ECO:0000313" key="2">
    <source>
        <dbReference type="EMBL" id="KAF1022930.1"/>
    </source>
</evidence>
<keyword evidence="1" id="KW-0472">Membrane</keyword>
<gene>
    <name evidence="2" type="ORF">GAK30_00869</name>
</gene>
<dbReference type="Pfam" id="PF05437">
    <property type="entry name" value="AzlD"/>
    <property type="match status" value="1"/>
</dbReference>
<evidence type="ECO:0000313" key="3">
    <source>
        <dbReference type="Proteomes" id="UP000461670"/>
    </source>
</evidence>
<feature type="transmembrane region" description="Helical" evidence="1">
    <location>
        <begin position="13"/>
        <end position="37"/>
    </location>
</feature>
<dbReference type="InterPro" id="IPR008407">
    <property type="entry name" value="Brnchd-chn_aa_trnsp_AzlD"/>
</dbReference>
<accession>A0A7V8FR30</accession>
<evidence type="ECO:0008006" key="4">
    <source>
        <dbReference type="Google" id="ProtNLM"/>
    </source>
</evidence>
<evidence type="ECO:0000256" key="1">
    <source>
        <dbReference type="SAM" id="Phobius"/>
    </source>
</evidence>
<keyword evidence="1" id="KW-0812">Transmembrane</keyword>
<organism evidence="2 3">
    <name type="scientific">Paracidovorax wautersii</name>
    <dbReference type="NCBI Taxonomy" id="1177982"/>
    <lineage>
        <taxon>Bacteria</taxon>
        <taxon>Pseudomonadati</taxon>
        <taxon>Pseudomonadota</taxon>
        <taxon>Betaproteobacteria</taxon>
        <taxon>Burkholderiales</taxon>
        <taxon>Comamonadaceae</taxon>
        <taxon>Paracidovorax</taxon>
    </lineage>
</organism>
<dbReference type="Proteomes" id="UP000461670">
    <property type="component" value="Unassembled WGS sequence"/>
</dbReference>
<dbReference type="EMBL" id="WNDQ01000008">
    <property type="protein sequence ID" value="KAF1022930.1"/>
    <property type="molecule type" value="Genomic_DNA"/>
</dbReference>
<protein>
    <recommendedName>
        <fullName evidence="4">Branched-chain amino acid transport protein</fullName>
    </recommendedName>
</protein>
<dbReference type="AlphaFoldDB" id="A0A7V8FR30"/>
<reference evidence="3" key="1">
    <citation type="journal article" date="2020" name="MBio">
        <title>Horizontal gene transfer to a defensive symbiont with a reduced genome amongst a multipartite beetle microbiome.</title>
        <authorList>
            <person name="Waterworth S.C."/>
            <person name="Florez L.V."/>
            <person name="Rees E.R."/>
            <person name="Hertweck C."/>
            <person name="Kaltenpoth M."/>
            <person name="Kwan J.C."/>
        </authorList>
    </citation>
    <scope>NUCLEOTIDE SEQUENCE [LARGE SCALE GENOMIC DNA]</scope>
</reference>
<name>A0A7V8FR30_9BURK</name>
<feature type="transmembrane region" description="Helical" evidence="1">
    <location>
        <begin position="79"/>
        <end position="112"/>
    </location>
</feature>
<comment type="caution">
    <text evidence="2">The sequence shown here is derived from an EMBL/GenBank/DDBJ whole genome shotgun (WGS) entry which is preliminary data.</text>
</comment>
<sequence>MKAFLEQATSLGWYPWLAVAALVASTVLARAAFLLSARDWRLPPWLQQGLRHAPLATLMAIVAPAVWQSDTMAGPGLDARWLALAVCAGWFFGVRRSVTGAMLMGALAYLAARMLG</sequence>
<proteinExistence type="predicted"/>